<dbReference type="PANTHER" id="PTHR12542:SF127">
    <property type="entry name" value="EXOCYST COMPLEX COMPONENT EXO70C1"/>
    <property type="match status" value="1"/>
</dbReference>
<dbReference type="GO" id="GO:0015031">
    <property type="term" value="P:protein transport"/>
    <property type="evidence" value="ECO:0007669"/>
    <property type="project" value="UniProtKB-KW"/>
</dbReference>
<evidence type="ECO:0000313" key="6">
    <source>
        <dbReference type="EMBL" id="KAL0377264.1"/>
    </source>
</evidence>
<dbReference type="Pfam" id="PF03081">
    <property type="entry name" value="Exo70_C"/>
    <property type="match status" value="1"/>
</dbReference>
<dbReference type="GO" id="GO:0000145">
    <property type="term" value="C:exocyst"/>
    <property type="evidence" value="ECO:0007669"/>
    <property type="project" value="InterPro"/>
</dbReference>
<feature type="compositionally biased region" description="Acidic residues" evidence="4">
    <location>
        <begin position="51"/>
        <end position="62"/>
    </location>
</feature>
<comment type="caution">
    <text evidence="6">The sequence shown here is derived from an EMBL/GenBank/DDBJ whole genome shotgun (WGS) entry which is preliminary data.</text>
</comment>
<keyword evidence="3" id="KW-0268">Exocytosis</keyword>
<reference evidence="6" key="1">
    <citation type="submission" date="2020-06" db="EMBL/GenBank/DDBJ databases">
        <authorList>
            <person name="Li T."/>
            <person name="Hu X."/>
            <person name="Zhang T."/>
            <person name="Song X."/>
            <person name="Zhang H."/>
            <person name="Dai N."/>
            <person name="Sheng W."/>
            <person name="Hou X."/>
            <person name="Wei L."/>
        </authorList>
    </citation>
    <scope>NUCLEOTIDE SEQUENCE</scope>
    <source>
        <strain evidence="6">G02</strain>
        <tissue evidence="6">Leaf</tissue>
    </source>
</reference>
<dbReference type="InterPro" id="IPR016159">
    <property type="entry name" value="Cullin_repeat-like_dom_sf"/>
</dbReference>
<organism evidence="6">
    <name type="scientific">Sesamum radiatum</name>
    <name type="common">Black benniseed</name>
    <dbReference type="NCBI Taxonomy" id="300843"/>
    <lineage>
        <taxon>Eukaryota</taxon>
        <taxon>Viridiplantae</taxon>
        <taxon>Streptophyta</taxon>
        <taxon>Embryophyta</taxon>
        <taxon>Tracheophyta</taxon>
        <taxon>Spermatophyta</taxon>
        <taxon>Magnoliopsida</taxon>
        <taxon>eudicotyledons</taxon>
        <taxon>Gunneridae</taxon>
        <taxon>Pentapetalae</taxon>
        <taxon>asterids</taxon>
        <taxon>lamiids</taxon>
        <taxon>Lamiales</taxon>
        <taxon>Pedaliaceae</taxon>
        <taxon>Sesamum</taxon>
    </lineage>
</organism>
<dbReference type="EMBL" id="JACGWJ010000013">
    <property type="protein sequence ID" value="KAL0377264.1"/>
    <property type="molecule type" value="Genomic_DNA"/>
</dbReference>
<evidence type="ECO:0000256" key="1">
    <source>
        <dbReference type="ARBA" id="ARBA00006756"/>
    </source>
</evidence>
<protein>
    <recommendedName>
        <fullName evidence="3">Exocyst subunit Exo70 family protein</fullName>
    </recommendedName>
</protein>
<dbReference type="Pfam" id="PF20669">
    <property type="entry name" value="Exo70_N"/>
    <property type="match status" value="1"/>
</dbReference>
<feature type="domain" description="Exocyst complex subunit Exo70 C-terminal" evidence="5">
    <location>
        <begin position="319"/>
        <end position="405"/>
    </location>
</feature>
<feature type="compositionally biased region" description="Basic and acidic residues" evidence="4">
    <location>
        <begin position="63"/>
        <end position="74"/>
    </location>
</feature>
<name>A0AAW2RBA9_SESRA</name>
<feature type="compositionally biased region" description="Polar residues" evidence="4">
    <location>
        <begin position="11"/>
        <end position="23"/>
    </location>
</feature>
<evidence type="ECO:0000259" key="5">
    <source>
        <dbReference type="Pfam" id="PF03081"/>
    </source>
</evidence>
<keyword evidence="3" id="KW-0653">Protein transport</keyword>
<gene>
    <name evidence="6" type="ORF">Sradi_3031900</name>
</gene>
<dbReference type="PANTHER" id="PTHR12542">
    <property type="entry name" value="EXOCYST COMPLEX PROTEIN EXO70"/>
    <property type="match status" value="1"/>
</dbReference>
<dbReference type="InterPro" id="IPR004140">
    <property type="entry name" value="Exo70"/>
</dbReference>
<keyword evidence="2 3" id="KW-0813">Transport</keyword>
<comment type="similarity">
    <text evidence="1 3">Belongs to the EXO70 family.</text>
</comment>
<dbReference type="SUPFAM" id="SSF74788">
    <property type="entry name" value="Cullin repeat-like"/>
    <property type="match status" value="1"/>
</dbReference>
<feature type="region of interest" description="Disordered" evidence="4">
    <location>
        <begin position="1"/>
        <end position="91"/>
    </location>
</feature>
<proteinExistence type="inferred from homology"/>
<evidence type="ECO:0000256" key="2">
    <source>
        <dbReference type="ARBA" id="ARBA00022448"/>
    </source>
</evidence>
<feature type="region of interest" description="Disordered" evidence="4">
    <location>
        <begin position="210"/>
        <end position="251"/>
    </location>
</feature>
<dbReference type="GO" id="GO:0006887">
    <property type="term" value="P:exocytosis"/>
    <property type="evidence" value="ECO:0007669"/>
    <property type="project" value="UniProtKB-KW"/>
</dbReference>
<dbReference type="Gene3D" id="1.20.1280.170">
    <property type="entry name" value="Exocyst complex component Exo70"/>
    <property type="match status" value="1"/>
</dbReference>
<reference evidence="6" key="2">
    <citation type="journal article" date="2024" name="Plant">
        <title>Genomic evolution and insights into agronomic trait innovations of Sesamum species.</title>
        <authorList>
            <person name="Miao H."/>
            <person name="Wang L."/>
            <person name="Qu L."/>
            <person name="Liu H."/>
            <person name="Sun Y."/>
            <person name="Le M."/>
            <person name="Wang Q."/>
            <person name="Wei S."/>
            <person name="Zheng Y."/>
            <person name="Lin W."/>
            <person name="Duan Y."/>
            <person name="Cao H."/>
            <person name="Xiong S."/>
            <person name="Wang X."/>
            <person name="Wei L."/>
            <person name="Li C."/>
            <person name="Ma Q."/>
            <person name="Ju M."/>
            <person name="Zhao R."/>
            <person name="Li G."/>
            <person name="Mu C."/>
            <person name="Tian Q."/>
            <person name="Mei H."/>
            <person name="Zhang T."/>
            <person name="Gao T."/>
            <person name="Zhang H."/>
        </authorList>
    </citation>
    <scope>NUCLEOTIDE SEQUENCE</scope>
    <source>
        <strain evidence="6">G02</strain>
    </source>
</reference>
<comment type="function">
    <text evidence="3">Component of the exocyst complex.</text>
</comment>
<dbReference type="AlphaFoldDB" id="A0AAW2RBA9"/>
<sequence>MDAGDNHKPSLPQNINNDNSNHPENSEADDQHLPQNHGVDDAPSSPKPGPEDPDPNPENAEDSEVKGEHEEPAQLKHQAQSIPLPPDLNKLSQDVDQFLSSLSNLPEGGGSTPPDLPIFLEQFMVLVEAKIEEYDSGDIPLKWDRLTVEESASYLEAVNRVSSVSKALSRFSSEHKYASSINDFGRILQRAMSYVEEEFKLLLEDHKIHDHSSDPSNKMNDSKHKQSSNQESDENPHHESSPPEEETNISGYSEENLSDLIRLSKAMIIGGYEAECCQVYYVVRRNALEENLNKLGFEKHSIDDVHKMSWESLERETESWIKIFKQIANLYFSSERKLSEAVFSDYPKISQHLLGSLSHGVTLQFLNFAEGVALTKRGGEKLFKFLDIYETLRDTLPVIDNLFQKSGWRSLERRPQL</sequence>
<accession>A0AAW2RBA9</accession>
<dbReference type="GO" id="GO:0005546">
    <property type="term" value="F:phosphatidylinositol-4,5-bisphosphate binding"/>
    <property type="evidence" value="ECO:0007669"/>
    <property type="project" value="InterPro"/>
</dbReference>
<evidence type="ECO:0000256" key="3">
    <source>
        <dbReference type="RuleBase" id="RU365026"/>
    </source>
</evidence>
<evidence type="ECO:0000256" key="4">
    <source>
        <dbReference type="SAM" id="MobiDB-lite"/>
    </source>
</evidence>
<dbReference type="InterPro" id="IPR046364">
    <property type="entry name" value="Exo70_C"/>
</dbReference>